<dbReference type="Proteomes" id="UP000187941">
    <property type="component" value="Chromosome"/>
</dbReference>
<evidence type="ECO:0000313" key="2">
    <source>
        <dbReference type="Proteomes" id="UP000187941"/>
    </source>
</evidence>
<gene>
    <name evidence="1" type="ORF">AWR27_17295</name>
</gene>
<dbReference type="RefSeq" id="WP_077132385.1">
    <property type="nucleotide sequence ID" value="NZ_CP014263.1"/>
</dbReference>
<dbReference type="SUPFAM" id="SSF143100">
    <property type="entry name" value="TTHA1013/TTHA0281-like"/>
    <property type="match status" value="1"/>
</dbReference>
<proteinExistence type="predicted"/>
<keyword evidence="2" id="KW-1185">Reference proteome</keyword>
<dbReference type="OrthoDB" id="9805307at2"/>
<dbReference type="Gene3D" id="3.30.160.250">
    <property type="match status" value="1"/>
</dbReference>
<name>A0A1P9WZV8_9BACT</name>
<organism evidence="1 2">
    <name type="scientific">Spirosoma montaniterrae</name>
    <dbReference type="NCBI Taxonomy" id="1178516"/>
    <lineage>
        <taxon>Bacteria</taxon>
        <taxon>Pseudomonadati</taxon>
        <taxon>Bacteroidota</taxon>
        <taxon>Cytophagia</taxon>
        <taxon>Cytophagales</taxon>
        <taxon>Cytophagaceae</taxon>
        <taxon>Spirosoma</taxon>
    </lineage>
</organism>
<dbReference type="STRING" id="1178516.AWR27_17295"/>
<protein>
    <recommendedName>
        <fullName evidence="3">2-oxoisovalerate dehydrogenase</fullName>
    </recommendedName>
</protein>
<reference evidence="1 2" key="1">
    <citation type="submission" date="2016-01" db="EMBL/GenBank/DDBJ databases">
        <authorList>
            <person name="Oliw E.H."/>
        </authorList>
    </citation>
    <scope>NUCLEOTIDE SEQUENCE [LARGE SCALE GENOMIC DNA]</scope>
    <source>
        <strain evidence="1 2">DY10</strain>
    </source>
</reference>
<dbReference type="KEGG" id="smon:AWR27_17295"/>
<evidence type="ECO:0000313" key="1">
    <source>
        <dbReference type="EMBL" id="AQG80921.1"/>
    </source>
</evidence>
<sequence>MSELTFLVESDEEGGYVARTKLAHGSIVTQGDTLDELKTMIKDAVIGYFFDKPNEMPQTIRLQLNEVLALA</sequence>
<dbReference type="InterPro" id="IPR035069">
    <property type="entry name" value="TTHA1013/TTHA0281-like"/>
</dbReference>
<dbReference type="AlphaFoldDB" id="A0A1P9WZV8"/>
<accession>A0A1P9WZV8</accession>
<dbReference type="EMBL" id="CP014263">
    <property type="protein sequence ID" value="AQG80921.1"/>
    <property type="molecule type" value="Genomic_DNA"/>
</dbReference>
<evidence type="ECO:0008006" key="3">
    <source>
        <dbReference type="Google" id="ProtNLM"/>
    </source>
</evidence>